<name>A0A437QI66_9PROT</name>
<accession>A0A437QI66</accession>
<dbReference type="InterPro" id="IPR009506">
    <property type="entry name" value="YjiS-like"/>
</dbReference>
<comment type="caution">
    <text evidence="2">The sequence shown here is derived from an EMBL/GenBank/DDBJ whole genome shotgun (WGS) entry which is preliminary data.</text>
</comment>
<dbReference type="Proteomes" id="UP000287447">
    <property type="component" value="Unassembled WGS sequence"/>
</dbReference>
<dbReference type="EMBL" id="SADE01000004">
    <property type="protein sequence ID" value="RVU34258.1"/>
    <property type="molecule type" value="Genomic_DNA"/>
</dbReference>
<dbReference type="AlphaFoldDB" id="A0A437QI66"/>
<evidence type="ECO:0000313" key="3">
    <source>
        <dbReference type="Proteomes" id="UP000287447"/>
    </source>
</evidence>
<evidence type="ECO:0000259" key="1">
    <source>
        <dbReference type="Pfam" id="PF06568"/>
    </source>
</evidence>
<gene>
    <name evidence="2" type="ORF">EOI86_21870</name>
</gene>
<dbReference type="OrthoDB" id="8399238at2"/>
<protein>
    <submittedName>
        <fullName evidence="2">DUF1127 domain-containing protein</fullName>
    </submittedName>
</protein>
<dbReference type="RefSeq" id="WP_127768288.1">
    <property type="nucleotide sequence ID" value="NZ_SADE01000004.1"/>
</dbReference>
<reference evidence="3" key="1">
    <citation type="submission" date="2019-01" db="EMBL/GenBank/DDBJ databases">
        <title>Gri0909 isolated from a small marine red alga.</title>
        <authorList>
            <person name="Kim J."/>
            <person name="Jeong S.E."/>
            <person name="Jeon C.O."/>
        </authorList>
    </citation>
    <scope>NUCLEOTIDE SEQUENCE [LARGE SCALE GENOMIC DNA]</scope>
    <source>
        <strain evidence="3">Gri0909</strain>
    </source>
</reference>
<proteinExistence type="predicted"/>
<dbReference type="Pfam" id="PF06568">
    <property type="entry name" value="YjiS-like"/>
    <property type="match status" value="1"/>
</dbReference>
<evidence type="ECO:0000313" key="2">
    <source>
        <dbReference type="EMBL" id="RVU34258.1"/>
    </source>
</evidence>
<sequence length="63" mass="7284">MPGWLGLIVPPSGRLDFVTVLSCWWERRLQRVALAKLDKHLLADIGVSEADRAREVRKPFWVQ</sequence>
<feature type="domain" description="YjiS-like" evidence="1">
    <location>
        <begin position="23"/>
        <end position="52"/>
    </location>
</feature>
<keyword evidence="3" id="KW-1185">Reference proteome</keyword>
<organism evidence="2 3">
    <name type="scientific">Hwanghaeella grinnelliae</name>
    <dbReference type="NCBI Taxonomy" id="2500179"/>
    <lineage>
        <taxon>Bacteria</taxon>
        <taxon>Pseudomonadati</taxon>
        <taxon>Pseudomonadota</taxon>
        <taxon>Alphaproteobacteria</taxon>
        <taxon>Rhodospirillales</taxon>
        <taxon>Rhodospirillaceae</taxon>
        <taxon>Hwanghaeella</taxon>
    </lineage>
</organism>